<evidence type="ECO:0000313" key="2">
    <source>
        <dbReference type="Proteomes" id="UP000886501"/>
    </source>
</evidence>
<gene>
    <name evidence="1" type="ORF">BDM02DRAFT_703128</name>
</gene>
<reference evidence="1" key="2">
    <citation type="journal article" date="2020" name="Nat. Commun.">
        <title>Large-scale genome sequencing of mycorrhizal fungi provides insights into the early evolution of symbiotic traits.</title>
        <authorList>
            <person name="Miyauchi S."/>
            <person name="Kiss E."/>
            <person name="Kuo A."/>
            <person name="Drula E."/>
            <person name="Kohler A."/>
            <person name="Sanchez-Garcia M."/>
            <person name="Morin E."/>
            <person name="Andreopoulos B."/>
            <person name="Barry K.W."/>
            <person name="Bonito G."/>
            <person name="Buee M."/>
            <person name="Carver A."/>
            <person name="Chen C."/>
            <person name="Cichocki N."/>
            <person name="Clum A."/>
            <person name="Culley D."/>
            <person name="Crous P.W."/>
            <person name="Fauchery L."/>
            <person name="Girlanda M."/>
            <person name="Hayes R.D."/>
            <person name="Keri Z."/>
            <person name="LaButti K."/>
            <person name="Lipzen A."/>
            <person name="Lombard V."/>
            <person name="Magnuson J."/>
            <person name="Maillard F."/>
            <person name="Murat C."/>
            <person name="Nolan M."/>
            <person name="Ohm R.A."/>
            <person name="Pangilinan J."/>
            <person name="Pereira M.F."/>
            <person name="Perotto S."/>
            <person name="Peter M."/>
            <person name="Pfister S."/>
            <person name="Riley R."/>
            <person name="Sitrit Y."/>
            <person name="Stielow J.B."/>
            <person name="Szollosi G."/>
            <person name="Zifcakova L."/>
            <person name="Stursova M."/>
            <person name="Spatafora J.W."/>
            <person name="Tedersoo L."/>
            <person name="Vaario L.M."/>
            <person name="Yamada A."/>
            <person name="Yan M."/>
            <person name="Wang P."/>
            <person name="Xu J."/>
            <person name="Bruns T."/>
            <person name="Baldrian P."/>
            <person name="Vilgalys R."/>
            <person name="Dunand C."/>
            <person name="Henrissat B."/>
            <person name="Grigoriev I.V."/>
            <person name="Hibbett D."/>
            <person name="Nagy L.G."/>
            <person name="Martin F.M."/>
        </authorList>
    </citation>
    <scope>NUCLEOTIDE SEQUENCE</scope>
    <source>
        <strain evidence="1">P2</strain>
    </source>
</reference>
<accession>A0ACB6Z628</accession>
<keyword evidence="2" id="KW-1185">Reference proteome</keyword>
<dbReference type="Proteomes" id="UP000886501">
    <property type="component" value="Unassembled WGS sequence"/>
</dbReference>
<organism evidence="1 2">
    <name type="scientific">Thelephora ganbajun</name>
    <name type="common">Ganba fungus</name>
    <dbReference type="NCBI Taxonomy" id="370292"/>
    <lineage>
        <taxon>Eukaryota</taxon>
        <taxon>Fungi</taxon>
        <taxon>Dikarya</taxon>
        <taxon>Basidiomycota</taxon>
        <taxon>Agaricomycotina</taxon>
        <taxon>Agaricomycetes</taxon>
        <taxon>Thelephorales</taxon>
        <taxon>Thelephoraceae</taxon>
        <taxon>Thelephora</taxon>
    </lineage>
</organism>
<dbReference type="EMBL" id="MU118103">
    <property type="protein sequence ID" value="KAF9645111.1"/>
    <property type="molecule type" value="Genomic_DNA"/>
</dbReference>
<comment type="caution">
    <text evidence="1">The sequence shown here is derived from an EMBL/GenBank/DDBJ whole genome shotgun (WGS) entry which is preliminary data.</text>
</comment>
<proteinExistence type="predicted"/>
<sequence length="433" mass="48510">MESLPLMLQVALLLLGCALSRYLWEIDTTVASVVIGVTSLGVLFCFFIAFAGAIYGSCPYQTPAANIIRHVLGVICRVPCLLRSARALFVEHSILYYGFVDHWHYVGWISPAGIIVRILTYPLVLLKGFVADAFRLGQAILWTLVISVHRAHSWLFGTSPVQNQALYDQATRLDFHCILWMLQTSLDKTIVVVDCFNILSNCFVTGGGERVTVTRGSEQLAGISVTCFLRAFSCLLSTEPTSTVIRDIRQRYNRVFPYFAGFEDIPFYFSMNAIHHLVTHPAVSRFPDWRDYNPSADELIQFSRALAQAAKFEYHRREAQLGVPEWLVRFALRFLSQDLFLPASVVIDCLTIIATDLGCNVPDADSMAPGENASPEQLFALIIREYETIDPDDLRTDSSKDMATIAFLPYVARREEDGTGKPPNTPFRVAGFL</sequence>
<name>A0ACB6Z628_THEGA</name>
<reference evidence="1" key="1">
    <citation type="submission" date="2019-10" db="EMBL/GenBank/DDBJ databases">
        <authorList>
            <consortium name="DOE Joint Genome Institute"/>
            <person name="Kuo A."/>
            <person name="Miyauchi S."/>
            <person name="Kiss E."/>
            <person name="Drula E."/>
            <person name="Kohler A."/>
            <person name="Sanchez-Garcia M."/>
            <person name="Andreopoulos B."/>
            <person name="Barry K.W."/>
            <person name="Bonito G."/>
            <person name="Buee M."/>
            <person name="Carver A."/>
            <person name="Chen C."/>
            <person name="Cichocki N."/>
            <person name="Clum A."/>
            <person name="Culley D."/>
            <person name="Crous P.W."/>
            <person name="Fauchery L."/>
            <person name="Girlanda M."/>
            <person name="Hayes R."/>
            <person name="Keri Z."/>
            <person name="Labutti K."/>
            <person name="Lipzen A."/>
            <person name="Lombard V."/>
            <person name="Magnuson J."/>
            <person name="Maillard F."/>
            <person name="Morin E."/>
            <person name="Murat C."/>
            <person name="Nolan M."/>
            <person name="Ohm R."/>
            <person name="Pangilinan J."/>
            <person name="Pereira M."/>
            <person name="Perotto S."/>
            <person name="Peter M."/>
            <person name="Riley R."/>
            <person name="Sitrit Y."/>
            <person name="Stielow B."/>
            <person name="Szollosi G."/>
            <person name="Zifcakova L."/>
            <person name="Stursova M."/>
            <person name="Spatafora J.W."/>
            <person name="Tedersoo L."/>
            <person name="Vaario L.-M."/>
            <person name="Yamada A."/>
            <person name="Yan M."/>
            <person name="Wang P."/>
            <person name="Xu J."/>
            <person name="Bruns T."/>
            <person name="Baldrian P."/>
            <person name="Vilgalys R."/>
            <person name="Henrissat B."/>
            <person name="Grigoriev I.V."/>
            <person name="Hibbett D."/>
            <person name="Nagy L.G."/>
            <person name="Martin F.M."/>
        </authorList>
    </citation>
    <scope>NUCLEOTIDE SEQUENCE</scope>
    <source>
        <strain evidence="1">P2</strain>
    </source>
</reference>
<protein>
    <submittedName>
        <fullName evidence="1">Uncharacterized protein</fullName>
    </submittedName>
</protein>
<evidence type="ECO:0000313" key="1">
    <source>
        <dbReference type="EMBL" id="KAF9645111.1"/>
    </source>
</evidence>